<accession>A0A1Y2FYX1</accession>
<name>A0A1Y2FYX1_9BASI</name>
<comment type="caution">
    <text evidence="6">The sequence shown here is derived from an EMBL/GenBank/DDBJ whole genome shotgun (WGS) entry which is preliminary data.</text>
</comment>
<dbReference type="GO" id="GO:0016491">
    <property type="term" value="F:oxidoreductase activity"/>
    <property type="evidence" value="ECO:0007669"/>
    <property type="project" value="UniProtKB-KW"/>
</dbReference>
<evidence type="ECO:0000313" key="6">
    <source>
        <dbReference type="EMBL" id="ORY88751.1"/>
    </source>
</evidence>
<keyword evidence="4" id="KW-0472">Membrane</keyword>
<sequence length="164" mass="17897">MPAGRFRLQLRQRSTRRSPFVSLFSLFSLPLCTSRFLVLSTSFHFLTAPAMAPARVLISGSGIAGPIVAMQLARAGVRPTIVERASSLRTAGQTLDINGFARELIRKLGTEEAIRAACTGEKGTHIVDTAHRIRASLPVGFGPTNEYEIVRHRLCKVSRALVRA</sequence>
<evidence type="ECO:0000256" key="4">
    <source>
        <dbReference type="SAM" id="Phobius"/>
    </source>
</evidence>
<dbReference type="InParanoid" id="A0A1Y2FYX1"/>
<keyword evidence="1" id="KW-0285">Flavoprotein</keyword>
<dbReference type="Pfam" id="PF01494">
    <property type="entry name" value="FAD_binding_3"/>
    <property type="match status" value="1"/>
</dbReference>
<dbReference type="Gene3D" id="3.50.50.60">
    <property type="entry name" value="FAD/NAD(P)-binding domain"/>
    <property type="match status" value="1"/>
</dbReference>
<dbReference type="SUPFAM" id="SSF51905">
    <property type="entry name" value="FAD/NAD(P)-binding domain"/>
    <property type="match status" value="1"/>
</dbReference>
<dbReference type="Gene3D" id="3.30.9.30">
    <property type="match status" value="1"/>
</dbReference>
<dbReference type="PANTHER" id="PTHR46865:SF2">
    <property type="entry name" value="MONOOXYGENASE"/>
    <property type="match status" value="1"/>
</dbReference>
<dbReference type="PANTHER" id="PTHR46865">
    <property type="entry name" value="OXIDOREDUCTASE-RELATED"/>
    <property type="match status" value="1"/>
</dbReference>
<dbReference type="InterPro" id="IPR036188">
    <property type="entry name" value="FAD/NAD-bd_sf"/>
</dbReference>
<proteinExistence type="predicted"/>
<dbReference type="GO" id="GO:0071949">
    <property type="term" value="F:FAD binding"/>
    <property type="evidence" value="ECO:0007669"/>
    <property type="project" value="InterPro"/>
</dbReference>
<feature type="transmembrane region" description="Helical" evidence="4">
    <location>
        <begin position="50"/>
        <end position="69"/>
    </location>
</feature>
<organism evidence="6 7">
    <name type="scientific">Leucosporidium creatinivorum</name>
    <dbReference type="NCBI Taxonomy" id="106004"/>
    <lineage>
        <taxon>Eukaryota</taxon>
        <taxon>Fungi</taxon>
        <taxon>Dikarya</taxon>
        <taxon>Basidiomycota</taxon>
        <taxon>Pucciniomycotina</taxon>
        <taxon>Microbotryomycetes</taxon>
        <taxon>Leucosporidiales</taxon>
        <taxon>Leucosporidium</taxon>
    </lineage>
</organism>
<dbReference type="OrthoDB" id="655030at2759"/>
<keyword evidence="4" id="KW-0812">Transmembrane</keyword>
<feature type="domain" description="FAD-binding" evidence="5">
    <location>
        <begin position="55"/>
        <end position="145"/>
    </location>
</feature>
<evidence type="ECO:0000256" key="2">
    <source>
        <dbReference type="ARBA" id="ARBA00022827"/>
    </source>
</evidence>
<keyword evidence="4" id="KW-1133">Transmembrane helix</keyword>
<dbReference type="AlphaFoldDB" id="A0A1Y2FYX1"/>
<dbReference type="EMBL" id="MCGR01000008">
    <property type="protein sequence ID" value="ORY88751.1"/>
    <property type="molecule type" value="Genomic_DNA"/>
</dbReference>
<evidence type="ECO:0000313" key="7">
    <source>
        <dbReference type="Proteomes" id="UP000193467"/>
    </source>
</evidence>
<dbReference type="InterPro" id="IPR002938">
    <property type="entry name" value="FAD-bd"/>
</dbReference>
<keyword evidence="2" id="KW-0274">FAD</keyword>
<reference evidence="6 7" key="1">
    <citation type="submission" date="2016-07" db="EMBL/GenBank/DDBJ databases">
        <title>Pervasive Adenine N6-methylation of Active Genes in Fungi.</title>
        <authorList>
            <consortium name="DOE Joint Genome Institute"/>
            <person name="Mondo S.J."/>
            <person name="Dannebaum R.O."/>
            <person name="Kuo R.C."/>
            <person name="Labutti K."/>
            <person name="Haridas S."/>
            <person name="Kuo A."/>
            <person name="Salamov A."/>
            <person name="Ahrendt S.R."/>
            <person name="Lipzen A."/>
            <person name="Sullivan W."/>
            <person name="Andreopoulos W.B."/>
            <person name="Clum A."/>
            <person name="Lindquist E."/>
            <person name="Daum C."/>
            <person name="Ramamoorthy G.K."/>
            <person name="Gryganskyi A."/>
            <person name="Culley D."/>
            <person name="Magnuson J.K."/>
            <person name="James T.Y."/>
            <person name="O'Malley M.A."/>
            <person name="Stajich J.E."/>
            <person name="Spatafora J.W."/>
            <person name="Visel A."/>
            <person name="Grigoriev I.V."/>
        </authorList>
    </citation>
    <scope>NUCLEOTIDE SEQUENCE [LARGE SCALE GENOMIC DNA]</scope>
    <source>
        <strain evidence="6 7">62-1032</strain>
    </source>
</reference>
<evidence type="ECO:0000259" key="5">
    <source>
        <dbReference type="Pfam" id="PF01494"/>
    </source>
</evidence>
<evidence type="ECO:0000256" key="1">
    <source>
        <dbReference type="ARBA" id="ARBA00022630"/>
    </source>
</evidence>
<feature type="transmembrane region" description="Helical" evidence="4">
    <location>
        <begin position="20"/>
        <end position="38"/>
    </location>
</feature>
<gene>
    <name evidence="6" type="ORF">BCR35DRAFT_301070</name>
</gene>
<keyword evidence="3" id="KW-0560">Oxidoreductase</keyword>
<keyword evidence="7" id="KW-1185">Reference proteome</keyword>
<evidence type="ECO:0000256" key="3">
    <source>
        <dbReference type="ARBA" id="ARBA00023002"/>
    </source>
</evidence>
<dbReference type="STRING" id="106004.A0A1Y2FYX1"/>
<protein>
    <recommendedName>
        <fullName evidence="5">FAD-binding domain-containing protein</fullName>
    </recommendedName>
</protein>
<dbReference type="InterPro" id="IPR051704">
    <property type="entry name" value="FAD_aromatic-hydroxylase"/>
</dbReference>
<dbReference type="Proteomes" id="UP000193467">
    <property type="component" value="Unassembled WGS sequence"/>
</dbReference>